<name>C6LK94_9FIRM</name>
<gene>
    <name evidence="1" type="ORF">BRYFOR_09080</name>
</gene>
<reference evidence="1" key="1">
    <citation type="submission" date="2009-07" db="EMBL/GenBank/DDBJ databases">
        <authorList>
            <person name="Weinstock G."/>
            <person name="Sodergren E."/>
            <person name="Clifton S."/>
            <person name="Fulton L."/>
            <person name="Fulton B."/>
            <person name="Courtney L."/>
            <person name="Fronick C."/>
            <person name="Harrison M."/>
            <person name="Strong C."/>
            <person name="Farmer C."/>
            <person name="Delahaunty K."/>
            <person name="Markovic C."/>
            <person name="Hall O."/>
            <person name="Minx P."/>
            <person name="Tomlinson C."/>
            <person name="Mitreva M."/>
            <person name="Nelson J."/>
            <person name="Hou S."/>
            <person name="Wollam A."/>
            <person name="Pepin K.H."/>
            <person name="Johnson M."/>
            <person name="Bhonagiri V."/>
            <person name="Nash W.E."/>
            <person name="Warren W."/>
            <person name="Chinwalla A."/>
            <person name="Mardis E.R."/>
            <person name="Wilson R.K."/>
        </authorList>
    </citation>
    <scope>NUCLEOTIDE SEQUENCE [LARGE SCALE GENOMIC DNA]</scope>
    <source>
        <strain evidence="1">DSM 14469</strain>
    </source>
</reference>
<keyword evidence="2" id="KW-1185">Reference proteome</keyword>
<protein>
    <submittedName>
        <fullName evidence="1">Uncharacterized protein</fullName>
    </submittedName>
</protein>
<sequence>MLHTAFYAVLHYSQPMLLVRGLALHTAFYAVLRPSQLTLLVRGLAPYASSKRCLRLCKHSAYIFFRLRTA</sequence>
<evidence type="ECO:0000313" key="1">
    <source>
        <dbReference type="EMBL" id="EET58974.1"/>
    </source>
</evidence>
<dbReference type="Proteomes" id="UP000005561">
    <property type="component" value="Unassembled WGS sequence"/>
</dbReference>
<comment type="caution">
    <text evidence="1">The sequence shown here is derived from an EMBL/GenBank/DDBJ whole genome shotgun (WGS) entry which is preliminary data.</text>
</comment>
<dbReference type="EMBL" id="ACCL02000023">
    <property type="protein sequence ID" value="EET58974.1"/>
    <property type="molecule type" value="Genomic_DNA"/>
</dbReference>
<organism evidence="1 2">
    <name type="scientific">Marvinbryantia formatexigens DSM 14469</name>
    <dbReference type="NCBI Taxonomy" id="478749"/>
    <lineage>
        <taxon>Bacteria</taxon>
        <taxon>Bacillati</taxon>
        <taxon>Bacillota</taxon>
        <taxon>Clostridia</taxon>
        <taxon>Lachnospirales</taxon>
        <taxon>Lachnospiraceae</taxon>
        <taxon>Marvinbryantia</taxon>
    </lineage>
</organism>
<evidence type="ECO:0000313" key="2">
    <source>
        <dbReference type="Proteomes" id="UP000005561"/>
    </source>
</evidence>
<accession>C6LK94</accession>
<proteinExistence type="predicted"/>
<dbReference type="AlphaFoldDB" id="C6LK94"/>